<dbReference type="InterPro" id="IPR037191">
    <property type="entry name" value="VPS9_dom_sf"/>
</dbReference>
<dbReference type="InterPro" id="IPR036871">
    <property type="entry name" value="PX_dom_sf"/>
</dbReference>
<dbReference type="RefSeq" id="XP_008604174.1">
    <property type="nucleotide sequence ID" value="XM_008605952.1"/>
</dbReference>
<dbReference type="InParanoid" id="T0R734"/>
<accession>T0R734</accession>
<dbReference type="InterPro" id="IPR003123">
    <property type="entry name" value="VPS9"/>
</dbReference>
<dbReference type="GeneID" id="19941201"/>
<dbReference type="PANTHER" id="PTHR23101:SF25">
    <property type="entry name" value="GTPASE-ACTIVATING PROTEIN AND VPS9 DOMAIN-CONTAINING PROTEIN 1"/>
    <property type="match status" value="1"/>
</dbReference>
<organism evidence="3 4">
    <name type="scientific">Saprolegnia diclina (strain VS20)</name>
    <dbReference type="NCBI Taxonomy" id="1156394"/>
    <lineage>
        <taxon>Eukaryota</taxon>
        <taxon>Sar</taxon>
        <taxon>Stramenopiles</taxon>
        <taxon>Oomycota</taxon>
        <taxon>Saprolegniomycetes</taxon>
        <taxon>Saprolegniales</taxon>
        <taxon>Saprolegniaceae</taxon>
        <taxon>Saprolegnia</taxon>
    </lineage>
</organism>
<dbReference type="GO" id="GO:0035091">
    <property type="term" value="F:phosphatidylinositol binding"/>
    <property type="evidence" value="ECO:0007669"/>
    <property type="project" value="InterPro"/>
</dbReference>
<dbReference type="GO" id="GO:0031267">
    <property type="term" value="F:small GTPase binding"/>
    <property type="evidence" value="ECO:0007669"/>
    <property type="project" value="TreeGrafter"/>
</dbReference>
<dbReference type="OrthoDB" id="300289at2759"/>
<dbReference type="PROSITE" id="PS51205">
    <property type="entry name" value="VPS9"/>
    <property type="match status" value="1"/>
</dbReference>
<dbReference type="OMA" id="RVMCDPQ"/>
<reference evidence="3 4" key="1">
    <citation type="submission" date="2012-04" db="EMBL/GenBank/DDBJ databases">
        <title>The Genome Sequence of Saprolegnia declina VS20.</title>
        <authorList>
            <consortium name="The Broad Institute Genome Sequencing Platform"/>
            <person name="Russ C."/>
            <person name="Nusbaum C."/>
            <person name="Tyler B."/>
            <person name="van West P."/>
            <person name="Dieguez-Uribeondo J."/>
            <person name="de Bruijn I."/>
            <person name="Tripathy S."/>
            <person name="Jiang R."/>
            <person name="Young S.K."/>
            <person name="Zeng Q."/>
            <person name="Gargeya S."/>
            <person name="Fitzgerald M."/>
            <person name="Haas B."/>
            <person name="Abouelleil A."/>
            <person name="Alvarado L."/>
            <person name="Arachchi H.M."/>
            <person name="Berlin A."/>
            <person name="Chapman S.B."/>
            <person name="Goldberg J."/>
            <person name="Griggs A."/>
            <person name="Gujja S."/>
            <person name="Hansen M."/>
            <person name="Howarth C."/>
            <person name="Imamovic A."/>
            <person name="Larimer J."/>
            <person name="McCowen C."/>
            <person name="Montmayeur A."/>
            <person name="Murphy C."/>
            <person name="Neiman D."/>
            <person name="Pearson M."/>
            <person name="Priest M."/>
            <person name="Roberts A."/>
            <person name="Saif S."/>
            <person name="Shea T."/>
            <person name="Sisk P."/>
            <person name="Sykes S."/>
            <person name="Wortman J."/>
            <person name="Nusbaum C."/>
            <person name="Birren B."/>
        </authorList>
    </citation>
    <scope>NUCLEOTIDE SEQUENCE [LARGE SCALE GENOMIC DNA]</scope>
    <source>
        <strain evidence="3 4">VS20</strain>
    </source>
</reference>
<evidence type="ECO:0000313" key="4">
    <source>
        <dbReference type="Proteomes" id="UP000030762"/>
    </source>
</evidence>
<gene>
    <name evidence="3" type="ORF">SDRG_00474</name>
</gene>
<dbReference type="Gene3D" id="3.30.1520.10">
    <property type="entry name" value="Phox-like domain"/>
    <property type="match status" value="1"/>
</dbReference>
<dbReference type="GO" id="GO:0030139">
    <property type="term" value="C:endocytic vesicle"/>
    <property type="evidence" value="ECO:0007669"/>
    <property type="project" value="TreeGrafter"/>
</dbReference>
<name>T0R734_SAPDV</name>
<dbReference type="Proteomes" id="UP000030762">
    <property type="component" value="Unassembled WGS sequence"/>
</dbReference>
<dbReference type="Gene3D" id="1.20.1050.80">
    <property type="entry name" value="VPS9 domain"/>
    <property type="match status" value="1"/>
</dbReference>
<dbReference type="Pfam" id="PF02204">
    <property type="entry name" value="VPS9"/>
    <property type="match status" value="1"/>
</dbReference>
<dbReference type="SUPFAM" id="SSF64268">
    <property type="entry name" value="PX domain"/>
    <property type="match status" value="1"/>
</dbReference>
<feature type="domain" description="VPS9" evidence="2">
    <location>
        <begin position="420"/>
        <end position="567"/>
    </location>
</feature>
<dbReference type="eggNOG" id="ENOG502RCQU">
    <property type="taxonomic scope" value="Eukaryota"/>
</dbReference>
<dbReference type="GO" id="GO:0005829">
    <property type="term" value="C:cytosol"/>
    <property type="evidence" value="ECO:0007669"/>
    <property type="project" value="TreeGrafter"/>
</dbReference>
<dbReference type="InterPro" id="IPR045046">
    <property type="entry name" value="Vps9-like"/>
</dbReference>
<dbReference type="CDD" id="cd06093">
    <property type="entry name" value="PX_domain"/>
    <property type="match status" value="1"/>
</dbReference>
<dbReference type="AlphaFoldDB" id="T0R734"/>
<dbReference type="EMBL" id="JH767132">
    <property type="protein sequence ID" value="EQC42751.1"/>
    <property type="molecule type" value="Genomic_DNA"/>
</dbReference>
<protein>
    <recommendedName>
        <fullName evidence="2">VPS9 domain-containing protein</fullName>
    </recommendedName>
</protein>
<evidence type="ECO:0000256" key="1">
    <source>
        <dbReference type="SAM" id="MobiDB-lite"/>
    </source>
</evidence>
<evidence type="ECO:0000313" key="3">
    <source>
        <dbReference type="EMBL" id="EQC42751.1"/>
    </source>
</evidence>
<dbReference type="GO" id="GO:0016192">
    <property type="term" value="P:vesicle-mediated transport"/>
    <property type="evidence" value="ECO:0007669"/>
    <property type="project" value="InterPro"/>
</dbReference>
<dbReference type="PANTHER" id="PTHR23101">
    <property type="entry name" value="RAB GDP/GTP EXCHANGE FACTOR"/>
    <property type="match status" value="1"/>
</dbReference>
<sequence>MSPDDEGLLDAANGEEPTTMDELLRLSSLSTGTDTTESSDENNYHDAWLETETMEELIHGTVFLDEVIAEGDQVVASLASPREERRRAKTYSMSSTTSSCSCGSFSAKERCLSDLSSSMDYSYLQTPALDVRVVSTATIGGQILYTIRAEDACNSWTVHKSYKELHGLYKQIKAVSMSPIDVPFWGTMHSLRKCRVPKRLFQLQSKKSITRQRMVIMDSFLRQIASVVAPTPLGPQRQEVLNLLHAFIGIGSSDTPRVPYSRPLPHTLSSACLVHGEKGPPVGQIHAKVASVVETFEGACDDFVADFVAKASPFYFAPVKSTLLQKRSSAQTTCISKDHAGLLLDCIKEKLREMQRTVLGHDDIHAFLAETKAHLDANDLDTYDDLVVHVRRDVSCHLQKRIFVALEDHITECVRALVSEANEEEMLRKMRTLAKKPQTAFGVKANLSGDDWHHARLELQAMDMCTLPSDKLKCIMNSATAIFQSVVEANSDDFICSSRSIRGVSLSADDFVPIYIYVVVSSLLATPLATKELLSLICDAQEDAGGKVGYYFTNFVAAVEHVKALPA</sequence>
<dbReference type="STRING" id="1156394.T0R734"/>
<evidence type="ECO:0000259" key="2">
    <source>
        <dbReference type="PROSITE" id="PS51205"/>
    </source>
</evidence>
<dbReference type="SUPFAM" id="SSF109993">
    <property type="entry name" value="VPS9 domain"/>
    <property type="match status" value="1"/>
</dbReference>
<feature type="region of interest" description="Disordered" evidence="1">
    <location>
        <begin position="1"/>
        <end position="20"/>
    </location>
</feature>
<proteinExistence type="predicted"/>
<dbReference type="VEuPathDB" id="FungiDB:SDRG_00474"/>
<dbReference type="GO" id="GO:0005085">
    <property type="term" value="F:guanyl-nucleotide exchange factor activity"/>
    <property type="evidence" value="ECO:0007669"/>
    <property type="project" value="InterPro"/>
</dbReference>
<keyword evidence="4" id="KW-1185">Reference proteome</keyword>